<keyword evidence="3" id="KW-1185">Reference proteome</keyword>
<dbReference type="InterPro" id="IPR003033">
    <property type="entry name" value="SCP2_sterol-bd_dom"/>
</dbReference>
<dbReference type="Proteomes" id="UP001597040">
    <property type="component" value="Unassembled WGS sequence"/>
</dbReference>
<evidence type="ECO:0000313" key="2">
    <source>
        <dbReference type="EMBL" id="MFD1039889.1"/>
    </source>
</evidence>
<comment type="caution">
    <text evidence="2">The sequence shown here is derived from an EMBL/GenBank/DDBJ whole genome shotgun (WGS) entry which is preliminary data.</text>
</comment>
<dbReference type="InterPro" id="IPR036527">
    <property type="entry name" value="SCP2_sterol-bd_dom_sf"/>
</dbReference>
<dbReference type="Gene3D" id="3.30.1050.10">
    <property type="entry name" value="SCP2 sterol-binding domain"/>
    <property type="match status" value="1"/>
</dbReference>
<gene>
    <name evidence="2" type="ORF">ACFQ3N_16050</name>
</gene>
<name>A0ABW3LQX6_9BACI</name>
<protein>
    <submittedName>
        <fullName evidence="2">SCP2 sterol-binding domain-containing protein</fullName>
    </submittedName>
</protein>
<dbReference type="EMBL" id="JBHTKJ010000051">
    <property type="protein sequence ID" value="MFD1039889.1"/>
    <property type="molecule type" value="Genomic_DNA"/>
</dbReference>
<organism evidence="2 3">
    <name type="scientific">Virgibacillus byunsanensis</name>
    <dbReference type="NCBI Taxonomy" id="570945"/>
    <lineage>
        <taxon>Bacteria</taxon>
        <taxon>Bacillati</taxon>
        <taxon>Bacillota</taxon>
        <taxon>Bacilli</taxon>
        <taxon>Bacillales</taxon>
        <taxon>Bacillaceae</taxon>
        <taxon>Virgibacillus</taxon>
    </lineage>
</organism>
<accession>A0ABW3LQX6</accession>
<evidence type="ECO:0000259" key="1">
    <source>
        <dbReference type="Pfam" id="PF02036"/>
    </source>
</evidence>
<evidence type="ECO:0000313" key="3">
    <source>
        <dbReference type="Proteomes" id="UP001597040"/>
    </source>
</evidence>
<reference evidence="3" key="1">
    <citation type="journal article" date="2019" name="Int. J. Syst. Evol. Microbiol.">
        <title>The Global Catalogue of Microorganisms (GCM) 10K type strain sequencing project: providing services to taxonomists for standard genome sequencing and annotation.</title>
        <authorList>
            <consortium name="The Broad Institute Genomics Platform"/>
            <consortium name="The Broad Institute Genome Sequencing Center for Infectious Disease"/>
            <person name="Wu L."/>
            <person name="Ma J."/>
        </authorList>
    </citation>
    <scope>NUCLEOTIDE SEQUENCE [LARGE SCALE GENOMIC DNA]</scope>
    <source>
        <strain evidence="3">CCUG 56754</strain>
    </source>
</reference>
<feature type="domain" description="SCP2" evidence="1">
    <location>
        <begin position="5"/>
        <end position="32"/>
    </location>
</feature>
<dbReference type="Pfam" id="PF02036">
    <property type="entry name" value="SCP2"/>
    <property type="match status" value="1"/>
</dbReference>
<dbReference type="RefSeq" id="WP_390363584.1">
    <property type="nucleotide sequence ID" value="NZ_JBHTKJ010000051.1"/>
</dbReference>
<sequence>MLRSDCTTAFMTGKLKMNGNIGLALKLENMLK</sequence>
<dbReference type="SUPFAM" id="SSF55718">
    <property type="entry name" value="SCP-like"/>
    <property type="match status" value="1"/>
</dbReference>
<proteinExistence type="predicted"/>